<feature type="region of interest" description="Disordered" evidence="1">
    <location>
        <begin position="63"/>
        <end position="83"/>
    </location>
</feature>
<keyword evidence="3" id="KW-1185">Reference proteome</keyword>
<sequence>MEEGCRLGHVVNYGQYDNISQWLKVKVQRSCMVVPDLSIWNIEPTIISSFLMQPNLEGRRACVKTSSGEDEANELANDSEITA</sequence>
<gene>
    <name evidence="2" type="ORF">ANE_LOCUS28143</name>
</gene>
<dbReference type="EMBL" id="CABITT030000008">
    <property type="protein sequence ID" value="VVB17699.1"/>
    <property type="molecule type" value="Genomic_DNA"/>
</dbReference>
<organism evidence="2 3">
    <name type="scientific">Arabis nemorensis</name>
    <dbReference type="NCBI Taxonomy" id="586526"/>
    <lineage>
        <taxon>Eukaryota</taxon>
        <taxon>Viridiplantae</taxon>
        <taxon>Streptophyta</taxon>
        <taxon>Embryophyta</taxon>
        <taxon>Tracheophyta</taxon>
        <taxon>Spermatophyta</taxon>
        <taxon>Magnoliopsida</taxon>
        <taxon>eudicotyledons</taxon>
        <taxon>Gunneridae</taxon>
        <taxon>Pentapetalae</taxon>
        <taxon>rosids</taxon>
        <taxon>malvids</taxon>
        <taxon>Brassicales</taxon>
        <taxon>Brassicaceae</taxon>
        <taxon>Arabideae</taxon>
        <taxon>Arabis</taxon>
    </lineage>
</organism>
<evidence type="ECO:0000313" key="3">
    <source>
        <dbReference type="Proteomes" id="UP000489600"/>
    </source>
</evidence>
<dbReference type="GO" id="GO:0016491">
    <property type="term" value="F:oxidoreductase activity"/>
    <property type="evidence" value="ECO:0007669"/>
    <property type="project" value="InterPro"/>
</dbReference>
<protein>
    <submittedName>
        <fullName evidence="2">Uncharacterized protein</fullName>
    </submittedName>
</protein>
<evidence type="ECO:0000256" key="1">
    <source>
        <dbReference type="SAM" id="MobiDB-lite"/>
    </source>
</evidence>
<proteinExistence type="predicted"/>
<dbReference type="InterPro" id="IPR016161">
    <property type="entry name" value="Ald_DH/histidinol_DH"/>
</dbReference>
<name>A0A565CVE8_9BRAS</name>
<comment type="caution">
    <text evidence="2">The sequence shown here is derived from an EMBL/GenBank/DDBJ whole genome shotgun (WGS) entry which is preliminary data.</text>
</comment>
<reference evidence="2" key="1">
    <citation type="submission" date="2019-07" db="EMBL/GenBank/DDBJ databases">
        <authorList>
            <person name="Dittberner H."/>
        </authorList>
    </citation>
    <scope>NUCLEOTIDE SEQUENCE [LARGE SCALE GENOMIC DNA]</scope>
</reference>
<accession>A0A565CVE8</accession>
<dbReference type="SUPFAM" id="SSF53720">
    <property type="entry name" value="ALDH-like"/>
    <property type="match status" value="1"/>
</dbReference>
<dbReference type="Proteomes" id="UP000489600">
    <property type="component" value="Unassembled WGS sequence"/>
</dbReference>
<dbReference type="AlphaFoldDB" id="A0A565CVE8"/>
<evidence type="ECO:0000313" key="2">
    <source>
        <dbReference type="EMBL" id="VVB17699.1"/>
    </source>
</evidence>